<dbReference type="PANTHER" id="PTHR41930">
    <property type="entry name" value="UPF0200 PROTEIN MJ1399"/>
    <property type="match status" value="1"/>
</dbReference>
<name>A0A832TAY0_PYRHR</name>
<dbReference type="PANTHER" id="PTHR41930:SF1">
    <property type="entry name" value="DEPHOSPHO-COA KINASE"/>
    <property type="match status" value="1"/>
</dbReference>
<dbReference type="AlphaFoldDB" id="A0A832TAY0"/>
<evidence type="ECO:0000313" key="5">
    <source>
        <dbReference type="Proteomes" id="UP000617544"/>
    </source>
</evidence>
<comment type="similarity">
    <text evidence="3">Belongs to the UPF0200 family.</text>
</comment>
<keyword evidence="1 3" id="KW-0547">Nucleotide-binding</keyword>
<gene>
    <name evidence="4" type="primary">fliE</name>
    <name evidence="4" type="ORF">HA331_09410</name>
</gene>
<evidence type="ECO:0000256" key="3">
    <source>
        <dbReference type="HAMAP-Rule" id="MF_01111"/>
    </source>
</evidence>
<dbReference type="Gene3D" id="3.40.50.300">
    <property type="entry name" value="P-loop containing nucleotide triphosphate hydrolases"/>
    <property type="match status" value="1"/>
</dbReference>
<evidence type="ECO:0000313" key="4">
    <source>
        <dbReference type="EMBL" id="HII61934.1"/>
    </source>
</evidence>
<keyword evidence="4" id="KW-0282">Flagellum</keyword>
<comment type="caution">
    <text evidence="4">The sequence shown here is derived from an EMBL/GenBank/DDBJ whole genome shotgun (WGS) entry which is preliminary data.</text>
</comment>
<keyword evidence="4" id="KW-0969">Cilium</keyword>
<proteinExistence type="inferred from homology"/>
<organism evidence="4 5">
    <name type="scientific">Pyrococcus horikoshii</name>
    <dbReference type="NCBI Taxonomy" id="53953"/>
    <lineage>
        <taxon>Archaea</taxon>
        <taxon>Methanobacteriati</taxon>
        <taxon>Methanobacteriota</taxon>
        <taxon>Thermococci</taxon>
        <taxon>Thermococcales</taxon>
        <taxon>Thermococcaceae</taxon>
        <taxon>Pyrococcus</taxon>
    </lineage>
</organism>
<dbReference type="HAMAP" id="MF_01111">
    <property type="entry name" value="UPF0200"/>
    <property type="match status" value="1"/>
</dbReference>
<dbReference type="OMA" id="IGITGMP"/>
<dbReference type="GeneID" id="1443329"/>
<dbReference type="InterPro" id="IPR022970">
    <property type="entry name" value="NTP_hydrolase-rel"/>
</dbReference>
<dbReference type="Pfam" id="PF13207">
    <property type="entry name" value="AAA_17"/>
    <property type="match status" value="1"/>
</dbReference>
<dbReference type="SMR" id="A0A832TAY0"/>
<dbReference type="EMBL" id="DUJN01000008">
    <property type="protein sequence ID" value="HII61934.1"/>
    <property type="molecule type" value="Genomic_DNA"/>
</dbReference>
<reference evidence="4" key="1">
    <citation type="journal article" date="2020" name="bioRxiv">
        <title>A rank-normalized archaeal taxonomy based on genome phylogeny resolves widespread incomplete and uneven classifications.</title>
        <authorList>
            <person name="Rinke C."/>
            <person name="Chuvochina M."/>
            <person name="Mussig A.J."/>
            <person name="Chaumeil P.-A."/>
            <person name="Waite D.W."/>
            <person name="Whitman W.B."/>
            <person name="Parks D.H."/>
            <person name="Hugenholtz P."/>
        </authorList>
    </citation>
    <scope>NUCLEOTIDE SEQUENCE</scope>
    <source>
        <strain evidence="4">UBA8834</strain>
    </source>
</reference>
<dbReference type="InterPro" id="IPR027417">
    <property type="entry name" value="P-loop_NTPase"/>
</dbReference>
<dbReference type="SUPFAM" id="SSF52540">
    <property type="entry name" value="P-loop containing nucleoside triphosphate hydrolases"/>
    <property type="match status" value="1"/>
</dbReference>
<dbReference type="Proteomes" id="UP000617544">
    <property type="component" value="Unassembled WGS sequence"/>
</dbReference>
<evidence type="ECO:0000256" key="1">
    <source>
        <dbReference type="ARBA" id="ARBA00022741"/>
    </source>
</evidence>
<sequence length="186" mass="21090">MIILLVGMPGSGKGEVAKAFRRRGIPVISMGDAIREEAEKRGIPKTPEGLKYVSLKVREELGPGAVAILTIPKVRGIIKRKGIVVIEGVRSPAEVQEFRREFKNERVIILAIHSPPKVRFERLRRRGRSDDPKTWNEFLDRDKKELGFGIGEVMSLADYVILNNCTFNEFQRKIEKVVSKILSNWP</sequence>
<accession>A0A832TAY0</accession>
<keyword evidence="2 3" id="KW-0067">ATP-binding</keyword>
<evidence type="ECO:0000256" key="2">
    <source>
        <dbReference type="ARBA" id="ARBA00022840"/>
    </source>
</evidence>
<dbReference type="GO" id="GO:0005524">
    <property type="term" value="F:ATP binding"/>
    <property type="evidence" value="ECO:0007669"/>
    <property type="project" value="UniProtKB-UniRule"/>
</dbReference>
<dbReference type="RefSeq" id="WP_010885094.1">
    <property type="nucleotide sequence ID" value="NZ_DUJN01000008.1"/>
</dbReference>
<keyword evidence="4" id="KW-0966">Cell projection</keyword>
<protein>
    <recommendedName>
        <fullName evidence="3">UPF0200 protein HA331_09410</fullName>
    </recommendedName>
</protein>
<feature type="binding site" evidence="3">
    <location>
        <begin position="7"/>
        <end position="14"/>
    </location>
    <ligand>
        <name>ATP</name>
        <dbReference type="ChEBI" id="CHEBI:30616"/>
    </ligand>
</feature>